<dbReference type="AlphaFoldDB" id="A0A0H1BKZ6"/>
<organism evidence="2 3">
    <name type="scientific">Blastomyces silverae</name>
    <dbReference type="NCBI Taxonomy" id="2060906"/>
    <lineage>
        <taxon>Eukaryota</taxon>
        <taxon>Fungi</taxon>
        <taxon>Dikarya</taxon>
        <taxon>Ascomycota</taxon>
        <taxon>Pezizomycotina</taxon>
        <taxon>Eurotiomycetes</taxon>
        <taxon>Eurotiomycetidae</taxon>
        <taxon>Onygenales</taxon>
        <taxon>Ajellomycetaceae</taxon>
        <taxon>Blastomyces</taxon>
    </lineage>
</organism>
<name>A0A0H1BKZ6_9EURO</name>
<dbReference type="Proteomes" id="UP000053573">
    <property type="component" value="Unassembled WGS sequence"/>
</dbReference>
<dbReference type="EMBL" id="LDEV01001077">
    <property type="protein sequence ID" value="KLJ12224.1"/>
    <property type="molecule type" value="Genomic_DNA"/>
</dbReference>
<reference evidence="3" key="1">
    <citation type="journal article" date="2015" name="PLoS Genet.">
        <title>The dynamic genome and transcriptome of the human fungal pathogen Blastomyces and close relative Emmonsia.</title>
        <authorList>
            <person name="Munoz J.F."/>
            <person name="Gauthier G.M."/>
            <person name="Desjardins C.A."/>
            <person name="Gallo J.E."/>
            <person name="Holder J."/>
            <person name="Sullivan T.D."/>
            <person name="Marty A.J."/>
            <person name="Carmen J.C."/>
            <person name="Chen Z."/>
            <person name="Ding L."/>
            <person name="Gujja S."/>
            <person name="Magrini V."/>
            <person name="Misas E."/>
            <person name="Mitreva M."/>
            <person name="Priest M."/>
            <person name="Saif S."/>
            <person name="Whiston E.A."/>
            <person name="Young S."/>
            <person name="Zeng Q."/>
            <person name="Goldman W.E."/>
            <person name="Mardis E.R."/>
            <person name="Taylor J.W."/>
            <person name="McEwen J.G."/>
            <person name="Clay O.K."/>
            <person name="Klein B.S."/>
            <person name="Cuomo C.A."/>
        </authorList>
    </citation>
    <scope>NUCLEOTIDE SEQUENCE [LARGE SCALE GENOMIC DNA]</scope>
    <source>
        <strain evidence="3">UAMH 139</strain>
    </source>
</reference>
<comment type="caution">
    <text evidence="2">The sequence shown here is derived from an EMBL/GenBank/DDBJ whole genome shotgun (WGS) entry which is preliminary data.</text>
</comment>
<evidence type="ECO:0000313" key="3">
    <source>
        <dbReference type="Proteomes" id="UP000053573"/>
    </source>
</evidence>
<proteinExistence type="predicted"/>
<protein>
    <submittedName>
        <fullName evidence="2">Uncharacterized protein</fullName>
    </submittedName>
</protein>
<feature type="compositionally biased region" description="Acidic residues" evidence="1">
    <location>
        <begin position="49"/>
        <end position="59"/>
    </location>
</feature>
<feature type="region of interest" description="Disordered" evidence="1">
    <location>
        <begin position="29"/>
        <end position="59"/>
    </location>
</feature>
<gene>
    <name evidence="2" type="ORF">EMPG_12714</name>
</gene>
<accession>A0A0H1BKZ6</accession>
<evidence type="ECO:0000256" key="1">
    <source>
        <dbReference type="SAM" id="MobiDB-lite"/>
    </source>
</evidence>
<evidence type="ECO:0000313" key="2">
    <source>
        <dbReference type="EMBL" id="KLJ12224.1"/>
    </source>
</evidence>
<keyword evidence="3" id="KW-1185">Reference proteome</keyword>
<sequence>MARATLGNPREDNTVVYRIKERSDFEAYKPDQGHLAATGPLYNDPSPQEQEDAEGYSVF</sequence>